<feature type="signal peptide" evidence="3">
    <location>
        <begin position="1"/>
        <end position="20"/>
    </location>
</feature>
<dbReference type="GO" id="GO:0005811">
    <property type="term" value="C:lipid droplet"/>
    <property type="evidence" value="ECO:0007669"/>
    <property type="project" value="InterPro"/>
</dbReference>
<gene>
    <name evidence="5" type="primary">Os11g0285000_10</name>
    <name evidence="5" type="ORF">Zm00014a_012414</name>
</gene>
<dbReference type="AlphaFoldDB" id="A0A317Y482"/>
<feature type="domain" description="Squalene cyclase C-terminal" evidence="4">
    <location>
        <begin position="166"/>
        <end position="406"/>
    </location>
</feature>
<organism evidence="5">
    <name type="scientific">Zea mays</name>
    <name type="common">Maize</name>
    <dbReference type="NCBI Taxonomy" id="4577"/>
    <lineage>
        <taxon>Eukaryota</taxon>
        <taxon>Viridiplantae</taxon>
        <taxon>Streptophyta</taxon>
        <taxon>Embryophyta</taxon>
        <taxon>Tracheophyta</taxon>
        <taxon>Spermatophyta</taxon>
        <taxon>Magnoliopsida</taxon>
        <taxon>Liliopsida</taxon>
        <taxon>Poales</taxon>
        <taxon>Poaceae</taxon>
        <taxon>PACMAD clade</taxon>
        <taxon>Panicoideae</taxon>
        <taxon>Andropogonodae</taxon>
        <taxon>Andropogoneae</taxon>
        <taxon>Tripsacinae</taxon>
        <taxon>Zea</taxon>
    </lineage>
</organism>
<dbReference type="InterPro" id="IPR008930">
    <property type="entry name" value="Terpenoid_cyclase/PrenylTrfase"/>
</dbReference>
<evidence type="ECO:0000256" key="2">
    <source>
        <dbReference type="ARBA" id="ARBA00022737"/>
    </source>
</evidence>
<evidence type="ECO:0000313" key="5">
    <source>
        <dbReference type="EMBL" id="PWZ53468.1"/>
    </source>
</evidence>
<dbReference type="GO" id="GO:0016866">
    <property type="term" value="F:intramolecular transferase activity"/>
    <property type="evidence" value="ECO:0007669"/>
    <property type="project" value="InterPro"/>
</dbReference>
<comment type="caution">
    <text evidence="5">The sequence shown here is derived from an EMBL/GenBank/DDBJ whole genome shotgun (WGS) entry which is preliminary data.</text>
</comment>
<dbReference type="ExpressionAtlas" id="A0A317Y482">
    <property type="expression patterns" value="baseline"/>
</dbReference>
<dbReference type="InterPro" id="IPR032696">
    <property type="entry name" value="SQ_cyclase_C"/>
</dbReference>
<keyword evidence="3" id="KW-0732">Signal</keyword>
<feature type="chain" id="PRO_5016240751" evidence="3">
    <location>
        <begin position="21"/>
        <end position="414"/>
    </location>
</feature>
<dbReference type="SUPFAM" id="SSF48239">
    <property type="entry name" value="Terpenoid cyclases/Protein prenyltransferases"/>
    <property type="match status" value="1"/>
</dbReference>
<proteinExistence type="inferred from homology"/>
<dbReference type="Gene3D" id="1.50.10.20">
    <property type="match status" value="1"/>
</dbReference>
<dbReference type="GO" id="GO:0016104">
    <property type="term" value="P:triterpenoid biosynthetic process"/>
    <property type="evidence" value="ECO:0007669"/>
    <property type="project" value="InterPro"/>
</dbReference>
<dbReference type="PROSITE" id="PS01074">
    <property type="entry name" value="TERPENE_SYNTHASES"/>
    <property type="match status" value="1"/>
</dbReference>
<dbReference type="Proteomes" id="UP000251960">
    <property type="component" value="Chromosome 1"/>
</dbReference>
<reference evidence="5" key="1">
    <citation type="journal article" date="2018" name="Nat. Genet.">
        <title>Extensive intraspecific gene order and gene structural variations between Mo17 and other maize genomes.</title>
        <authorList>
            <person name="Sun S."/>
            <person name="Zhou Y."/>
            <person name="Chen J."/>
            <person name="Shi J."/>
            <person name="Zhao H."/>
            <person name="Zhao H."/>
            <person name="Song W."/>
            <person name="Zhang M."/>
            <person name="Cui Y."/>
            <person name="Dong X."/>
            <person name="Liu H."/>
            <person name="Ma X."/>
            <person name="Jiao Y."/>
            <person name="Wang B."/>
            <person name="Wei X."/>
            <person name="Stein J.C."/>
            <person name="Glaubitz J.C."/>
            <person name="Lu F."/>
            <person name="Yu G."/>
            <person name="Liang C."/>
            <person name="Fengler K."/>
            <person name="Li B."/>
            <person name="Rafalski A."/>
            <person name="Schnable P.S."/>
            <person name="Ware D.H."/>
            <person name="Buckler E.S."/>
            <person name="Lai J."/>
        </authorList>
    </citation>
    <scope>NUCLEOTIDE SEQUENCE [LARGE SCALE GENOMIC DNA]</scope>
    <source>
        <tissue evidence="5">Seedling</tissue>
    </source>
</reference>
<dbReference type="EMBL" id="NCVQ01000001">
    <property type="protein sequence ID" value="PWZ53468.1"/>
    <property type="molecule type" value="Genomic_DNA"/>
</dbReference>
<name>A0A317Y482_MAIZE</name>
<dbReference type="InterPro" id="IPR002365">
    <property type="entry name" value="Terpene_synthase_CS"/>
</dbReference>
<protein>
    <submittedName>
        <fullName evidence="5">Achilleol B synthase</fullName>
    </submittedName>
</protein>
<evidence type="ECO:0000256" key="3">
    <source>
        <dbReference type="SAM" id="SignalP"/>
    </source>
</evidence>
<evidence type="ECO:0000259" key="4">
    <source>
        <dbReference type="Pfam" id="PF13243"/>
    </source>
</evidence>
<dbReference type="Pfam" id="PF13243">
    <property type="entry name" value="SQHop_cyclase_C"/>
    <property type="match status" value="1"/>
</dbReference>
<accession>A0A317Y482</accession>
<dbReference type="PANTHER" id="PTHR11764">
    <property type="entry name" value="TERPENE CYCLASE/MUTASE FAMILY MEMBER"/>
    <property type="match status" value="1"/>
</dbReference>
<dbReference type="InterPro" id="IPR018333">
    <property type="entry name" value="Squalene_cyclase"/>
</dbReference>
<keyword evidence="2" id="KW-0677">Repeat</keyword>
<evidence type="ECO:0000256" key="1">
    <source>
        <dbReference type="ARBA" id="ARBA00009755"/>
    </source>
</evidence>
<comment type="similarity">
    <text evidence="1">Belongs to the terpene cyclase/mutase family.</text>
</comment>
<sequence>MLVLLYLYVSKISLISKALGHKDDLGPGRQDFYKVEALEIYGTREALNMICRWVENPKSDALKRHILRIHDYLWIAEDGMKTKIYDGTHNWEVALILQAMLSADTANEYGPTIQRAMGYLKRAQVTTNPPGDPSYWFRHRSKGSWPLSTVDNGWGSTDTSGEATLNKDGSVSTFECQRTYSWLEILNPLETFRNIVVDYPTVECTSSVLQALVLFGDFNSDYRSKEIKENVNKAAIYIENNQHKDGSWYGTWGICFIYGTLFAIKGLVAAGRNYESSICIRKACKFLLSIQLKTSGWAESYRSCERQLAVILILVNNSFDDTQIYVEGPSTHAVQTAWAMLALIHAGQMERDPTPLHRAAKLLINMQLETGDYPQQEHAGNTNCSVYFNFPNYRILYPVWALGEYHRKVRAKSN</sequence>
<dbReference type="PANTHER" id="PTHR11764:SF89">
    <property type="entry name" value="TERPENE CYCLASE_MUTASE FAMILY MEMBER"/>
    <property type="match status" value="1"/>
</dbReference>